<name>A0A9P5NSD9_GYMJU</name>
<gene>
    <name evidence="1" type="ORF">CPB84DRAFT_1814979</name>
</gene>
<proteinExistence type="predicted"/>
<accession>A0A9P5NSD9</accession>
<evidence type="ECO:0000313" key="1">
    <source>
        <dbReference type="EMBL" id="KAF8902259.1"/>
    </source>
</evidence>
<dbReference type="OrthoDB" id="2019666at2759"/>
<dbReference type="AlphaFoldDB" id="A0A9P5NSD9"/>
<comment type="caution">
    <text evidence="1">The sequence shown here is derived from an EMBL/GenBank/DDBJ whole genome shotgun (WGS) entry which is preliminary data.</text>
</comment>
<dbReference type="Proteomes" id="UP000724874">
    <property type="component" value="Unassembled WGS sequence"/>
</dbReference>
<reference evidence="1" key="1">
    <citation type="submission" date="2020-11" db="EMBL/GenBank/DDBJ databases">
        <authorList>
            <consortium name="DOE Joint Genome Institute"/>
            <person name="Ahrendt S."/>
            <person name="Riley R."/>
            <person name="Andreopoulos W."/>
            <person name="LaButti K."/>
            <person name="Pangilinan J."/>
            <person name="Ruiz-duenas F.J."/>
            <person name="Barrasa J.M."/>
            <person name="Sanchez-Garcia M."/>
            <person name="Camarero S."/>
            <person name="Miyauchi S."/>
            <person name="Serrano A."/>
            <person name="Linde D."/>
            <person name="Babiker R."/>
            <person name="Drula E."/>
            <person name="Ayuso-Fernandez I."/>
            <person name="Pacheco R."/>
            <person name="Padilla G."/>
            <person name="Ferreira P."/>
            <person name="Barriuso J."/>
            <person name="Kellner H."/>
            <person name="Castanera R."/>
            <person name="Alfaro M."/>
            <person name="Ramirez L."/>
            <person name="Pisabarro A.G."/>
            <person name="Kuo A."/>
            <person name="Tritt A."/>
            <person name="Lipzen A."/>
            <person name="He G."/>
            <person name="Yan M."/>
            <person name="Ng V."/>
            <person name="Cullen D."/>
            <person name="Martin F."/>
            <person name="Rosso M.-N."/>
            <person name="Henrissat B."/>
            <person name="Hibbett D."/>
            <person name="Martinez A.T."/>
            <person name="Grigoriev I.V."/>
        </authorList>
    </citation>
    <scope>NUCLEOTIDE SEQUENCE</scope>
    <source>
        <strain evidence="1">AH 44721</strain>
    </source>
</reference>
<protein>
    <submittedName>
        <fullName evidence="1">Uncharacterized protein</fullName>
    </submittedName>
</protein>
<keyword evidence="2" id="KW-1185">Reference proteome</keyword>
<organism evidence="1 2">
    <name type="scientific">Gymnopilus junonius</name>
    <name type="common">Spectacular rustgill mushroom</name>
    <name type="synonym">Gymnopilus spectabilis subsp. junonius</name>
    <dbReference type="NCBI Taxonomy" id="109634"/>
    <lineage>
        <taxon>Eukaryota</taxon>
        <taxon>Fungi</taxon>
        <taxon>Dikarya</taxon>
        <taxon>Basidiomycota</taxon>
        <taxon>Agaricomycotina</taxon>
        <taxon>Agaricomycetes</taxon>
        <taxon>Agaricomycetidae</taxon>
        <taxon>Agaricales</taxon>
        <taxon>Agaricineae</taxon>
        <taxon>Hymenogastraceae</taxon>
        <taxon>Gymnopilus</taxon>
    </lineage>
</organism>
<sequence>MSSSESSPYAFAVTSGLDIPDTLLDQCAKLFSAHYGVWNDQAAIKISPFLKAGQHVKLSTTKLRAECLEPPARSVLATCFTSDELVGHAFATTWDYEGGTVGWVTQLVGIATQLLQKLKPHPLFQNVTAVGLASSHPASVAALAKYNDVNQKVHEIDTKFISTTAPKILASTPVNYLKGAPLLGSLFSTGTSENDLRGIISAIDTQFYVDHAEPLEDKQGGGWCLGELKEGHEFLIVVPVSHEA</sequence>
<evidence type="ECO:0000313" key="2">
    <source>
        <dbReference type="Proteomes" id="UP000724874"/>
    </source>
</evidence>
<dbReference type="EMBL" id="JADNYJ010000037">
    <property type="protein sequence ID" value="KAF8902259.1"/>
    <property type="molecule type" value="Genomic_DNA"/>
</dbReference>